<dbReference type="RefSeq" id="WP_416207397.1">
    <property type="nucleotide sequence ID" value="NZ_JBBKTX010000034.1"/>
</dbReference>
<dbReference type="InterPro" id="IPR050744">
    <property type="entry name" value="AI-2_Isomerase_LsrG"/>
</dbReference>
<reference evidence="2 3" key="1">
    <citation type="submission" date="2024-03" db="EMBL/GenBank/DDBJ databases">
        <title>High-quality draft genome sequence of Oceanobacter sp. wDCs-4.</title>
        <authorList>
            <person name="Dong C."/>
        </authorList>
    </citation>
    <scope>NUCLEOTIDE SEQUENCE [LARGE SCALE GENOMIC DNA]</scope>
    <source>
        <strain evidence="3">wDCs-4</strain>
    </source>
</reference>
<evidence type="ECO:0000313" key="2">
    <source>
        <dbReference type="EMBL" id="MFK4754553.1"/>
    </source>
</evidence>
<dbReference type="EMBL" id="JBBKTX010000034">
    <property type="protein sequence ID" value="MFK4754553.1"/>
    <property type="molecule type" value="Genomic_DNA"/>
</dbReference>
<dbReference type="GO" id="GO:0004497">
    <property type="term" value="F:monooxygenase activity"/>
    <property type="evidence" value="ECO:0007669"/>
    <property type="project" value="UniProtKB-KW"/>
</dbReference>
<dbReference type="Gene3D" id="3.30.70.100">
    <property type="match status" value="1"/>
</dbReference>
<dbReference type="Pfam" id="PF03992">
    <property type="entry name" value="ABM"/>
    <property type="match status" value="1"/>
</dbReference>
<keyword evidence="3" id="KW-1185">Reference proteome</keyword>
<evidence type="ECO:0000313" key="3">
    <source>
        <dbReference type="Proteomes" id="UP001620597"/>
    </source>
</evidence>
<dbReference type="SUPFAM" id="SSF54909">
    <property type="entry name" value="Dimeric alpha+beta barrel"/>
    <property type="match status" value="1"/>
</dbReference>
<evidence type="ECO:0000259" key="1">
    <source>
        <dbReference type="PROSITE" id="PS51725"/>
    </source>
</evidence>
<dbReference type="Proteomes" id="UP001620597">
    <property type="component" value="Unassembled WGS sequence"/>
</dbReference>
<keyword evidence="2" id="KW-0503">Monooxygenase</keyword>
<keyword evidence="2" id="KW-0560">Oxidoreductase</keyword>
<dbReference type="PROSITE" id="PS51725">
    <property type="entry name" value="ABM"/>
    <property type="match status" value="1"/>
</dbReference>
<organism evidence="2 3">
    <name type="scientific">Oceanobacter antarcticus</name>
    <dbReference type="NCBI Taxonomy" id="3133425"/>
    <lineage>
        <taxon>Bacteria</taxon>
        <taxon>Pseudomonadati</taxon>
        <taxon>Pseudomonadota</taxon>
        <taxon>Gammaproteobacteria</taxon>
        <taxon>Oceanospirillales</taxon>
        <taxon>Oceanospirillaceae</taxon>
        <taxon>Oceanobacter</taxon>
    </lineage>
</organism>
<comment type="caution">
    <text evidence="2">The sequence shown here is derived from an EMBL/GenBank/DDBJ whole genome shotgun (WGS) entry which is preliminary data.</text>
</comment>
<accession>A0ABW8NNN1</accession>
<proteinExistence type="predicted"/>
<dbReference type="InterPro" id="IPR007138">
    <property type="entry name" value="ABM_dom"/>
</dbReference>
<dbReference type="InterPro" id="IPR011008">
    <property type="entry name" value="Dimeric_a/b-barrel"/>
</dbReference>
<dbReference type="PANTHER" id="PTHR33336:SF15">
    <property type="entry name" value="ABM DOMAIN-CONTAINING PROTEIN"/>
    <property type="match status" value="1"/>
</dbReference>
<gene>
    <name evidence="2" type="ORF">WG929_19280</name>
</gene>
<protein>
    <submittedName>
        <fullName evidence="2">Quinol monooxygenase</fullName>
        <ecNumber evidence="2">1.-.-.-</ecNumber>
    </submittedName>
</protein>
<sequence>MQKGRTKSMTNIIEATAIIEVKAGHADEFESLLNEFEIQTNKEEGCLEFRFFREIGESNRFVLWEVFQNQEALTKHIEMSHTKEIFSKGLIESTDVIKHRKVV</sequence>
<feature type="domain" description="ABM" evidence="1">
    <location>
        <begin position="13"/>
        <end position="103"/>
    </location>
</feature>
<name>A0ABW8NNN1_9GAMM</name>
<dbReference type="PANTHER" id="PTHR33336">
    <property type="entry name" value="QUINOL MONOOXYGENASE YGIN-RELATED"/>
    <property type="match status" value="1"/>
</dbReference>
<dbReference type="EC" id="1.-.-.-" evidence="2"/>